<dbReference type="EMBL" id="HBUE01011459">
    <property type="protein sequence ID" value="CAG6448625.1"/>
    <property type="molecule type" value="Transcribed_RNA"/>
</dbReference>
<sequence>MLSSADVMSQTLDCVGVSSWSTSPGVVKTDIGIWRASLAGMLARIALVELIPIIGLIRSHHTPFTASATIVDQSSIMLFLVWLRIICLCCSIDKIDFRTYEIAKALD</sequence>
<organism evidence="1">
    <name type="scientific">Culex pipiens</name>
    <name type="common">House mosquito</name>
    <dbReference type="NCBI Taxonomy" id="7175"/>
    <lineage>
        <taxon>Eukaryota</taxon>
        <taxon>Metazoa</taxon>
        <taxon>Ecdysozoa</taxon>
        <taxon>Arthropoda</taxon>
        <taxon>Hexapoda</taxon>
        <taxon>Insecta</taxon>
        <taxon>Pterygota</taxon>
        <taxon>Neoptera</taxon>
        <taxon>Endopterygota</taxon>
        <taxon>Diptera</taxon>
        <taxon>Nematocera</taxon>
        <taxon>Culicoidea</taxon>
        <taxon>Culicidae</taxon>
        <taxon>Culicinae</taxon>
        <taxon>Culicini</taxon>
        <taxon>Culex</taxon>
        <taxon>Culex</taxon>
    </lineage>
</organism>
<dbReference type="EMBL" id="HBUE01316462">
    <property type="protein sequence ID" value="CAG6585949.1"/>
    <property type="molecule type" value="Transcribed_RNA"/>
</dbReference>
<proteinExistence type="predicted"/>
<accession>A0A8D8HFU6</accession>
<dbReference type="EMBL" id="HBUE01210048">
    <property type="protein sequence ID" value="CAG6534049.1"/>
    <property type="molecule type" value="Transcribed_RNA"/>
</dbReference>
<reference evidence="1" key="1">
    <citation type="submission" date="2021-05" db="EMBL/GenBank/DDBJ databases">
        <authorList>
            <person name="Alioto T."/>
            <person name="Alioto T."/>
            <person name="Gomez Garrido J."/>
        </authorList>
    </citation>
    <scope>NUCLEOTIDE SEQUENCE</scope>
</reference>
<dbReference type="AlphaFoldDB" id="A0A8D8HFU6"/>
<name>A0A8D8HFU6_CULPI</name>
<protein>
    <submittedName>
        <fullName evidence="1">(northern house mosquito) hypothetical protein</fullName>
    </submittedName>
</protein>
<evidence type="ECO:0000313" key="1">
    <source>
        <dbReference type="EMBL" id="CAG6534049.1"/>
    </source>
</evidence>